<dbReference type="Gene3D" id="3.40.50.1820">
    <property type="entry name" value="alpha/beta hydrolase"/>
    <property type="match status" value="1"/>
</dbReference>
<evidence type="ECO:0000256" key="2">
    <source>
        <dbReference type="ARBA" id="ARBA00047591"/>
    </source>
</evidence>
<dbReference type="InterPro" id="IPR051218">
    <property type="entry name" value="Sec_MonoDiacylglyc_Lipase"/>
</dbReference>
<accession>A0A5N6EJZ5</accession>
<dbReference type="PANTHER" id="PTHR45856:SF24">
    <property type="entry name" value="FUNGAL LIPASE-LIKE DOMAIN-CONTAINING PROTEIN"/>
    <property type="match status" value="1"/>
</dbReference>
<evidence type="ECO:0000256" key="1">
    <source>
        <dbReference type="ARBA" id="ARBA00043996"/>
    </source>
</evidence>
<feature type="domain" description="Fungal lipase-type" evidence="4">
    <location>
        <begin position="356"/>
        <end position="517"/>
    </location>
</feature>
<comment type="similarity">
    <text evidence="1">Belongs to the AB hydrolase superfamily. Lipase family. Class 3 subfamily.</text>
</comment>
<dbReference type="Proteomes" id="UP000326799">
    <property type="component" value="Unassembled WGS sequence"/>
</dbReference>
<dbReference type="GO" id="GO:0016787">
    <property type="term" value="F:hydrolase activity"/>
    <property type="evidence" value="ECO:0007669"/>
    <property type="project" value="UniProtKB-KW"/>
</dbReference>
<keyword evidence="6" id="KW-1185">Reference proteome</keyword>
<dbReference type="InterPro" id="IPR029058">
    <property type="entry name" value="AB_hydrolase_fold"/>
</dbReference>
<protein>
    <submittedName>
        <fullName evidence="5">Alpha/Beta hydrolase protein</fullName>
    </submittedName>
</protein>
<name>A0A5N6EJZ5_9EURO</name>
<evidence type="ECO:0000259" key="4">
    <source>
        <dbReference type="Pfam" id="PF01764"/>
    </source>
</evidence>
<dbReference type="Pfam" id="PF01764">
    <property type="entry name" value="Lipase_3"/>
    <property type="match status" value="1"/>
</dbReference>
<gene>
    <name evidence="5" type="ORF">BDV33DRAFT_205877</name>
</gene>
<sequence>MKIDNRCVSVDVRGTLNRSVRVPVNISCPDVSFAPVNDDIEEHPTSPENICFAFTVIEVSPPLEGSPQPCEITVTLKSELQETFLAVDLSDRRLILKDLEEAGERSQNHHFILRPDAQPIDREDTFIGIIPADQGMICHGNDTAEEVSLCLRLLGISRGNKAVEAAWIEQLAIFSVVEEDTESAEAFGIAGKSPKPASYLDNKRLLDKVEEMIGGELDEAKGFLGCQYNEGNLPKEVESAQMVKAAKLVAIMCECVYLRDLEFRHEVKKIMRQSKSIWETIRNWINGGSAEVSESLSRTIAQIYQRKDRALAKIQEAEKMGLCYLPLANISEADRLNANGPCCGVFYSDSEKPFIVIVFKGTSTAPECITNLKYRMIAGNAISSLRGDFHSGFLNGLFTTVPIGLSTNKKRLRESIPINMITIQLNRLVQDLHGRFPGKKVQLWTSGHSLGGAYATVMWSAFLDMPRLRHSTLRDLITFGAPRVGNEIFASTIESIKERRNVWRFVNGKDIVASVPGNSPIAGVKYFHSGFPVRISAGEISLGSPETGPGPKTPRLNTSLAKVWRVMFWIITQNSGSLTGLDKFVTDHFLDSYWSALKSAPLPRGTWPLPAARGEDVTIGI</sequence>
<dbReference type="SUPFAM" id="SSF53474">
    <property type="entry name" value="alpha/beta-Hydrolases"/>
    <property type="match status" value="1"/>
</dbReference>
<evidence type="ECO:0000313" key="6">
    <source>
        <dbReference type="Proteomes" id="UP000326799"/>
    </source>
</evidence>
<keyword evidence="5" id="KW-0378">Hydrolase</keyword>
<dbReference type="EMBL" id="ML733456">
    <property type="protein sequence ID" value="KAB8217946.1"/>
    <property type="molecule type" value="Genomic_DNA"/>
</dbReference>
<proteinExistence type="inferred from homology"/>
<dbReference type="AlphaFoldDB" id="A0A5N6EJZ5"/>
<organism evidence="5 6">
    <name type="scientific">Aspergillus novoparasiticus</name>
    <dbReference type="NCBI Taxonomy" id="986946"/>
    <lineage>
        <taxon>Eukaryota</taxon>
        <taxon>Fungi</taxon>
        <taxon>Dikarya</taxon>
        <taxon>Ascomycota</taxon>
        <taxon>Pezizomycotina</taxon>
        <taxon>Eurotiomycetes</taxon>
        <taxon>Eurotiomycetidae</taxon>
        <taxon>Eurotiales</taxon>
        <taxon>Aspergillaceae</taxon>
        <taxon>Aspergillus</taxon>
        <taxon>Aspergillus subgen. Circumdati</taxon>
    </lineage>
</organism>
<dbReference type="GO" id="GO:0006629">
    <property type="term" value="P:lipid metabolic process"/>
    <property type="evidence" value="ECO:0007669"/>
    <property type="project" value="InterPro"/>
</dbReference>
<evidence type="ECO:0000256" key="3">
    <source>
        <dbReference type="ARBA" id="ARBA00048461"/>
    </source>
</evidence>
<dbReference type="PANTHER" id="PTHR45856">
    <property type="entry name" value="ALPHA/BETA-HYDROLASES SUPERFAMILY PROTEIN"/>
    <property type="match status" value="1"/>
</dbReference>
<reference evidence="5 6" key="1">
    <citation type="submission" date="2019-04" db="EMBL/GenBank/DDBJ databases">
        <title>Fungal friends and foes A comparative genomics study of 23 Aspergillus species from section Flavi.</title>
        <authorList>
            <consortium name="DOE Joint Genome Institute"/>
            <person name="Kjaerbolling I."/>
            <person name="Vesth T.C."/>
            <person name="Frisvad J.C."/>
            <person name="Nybo J.L."/>
            <person name="Theobald S."/>
            <person name="Kildgaard S."/>
            <person name="Petersen T.I."/>
            <person name="Kuo A."/>
            <person name="Sato A."/>
            <person name="Lyhne E.K."/>
            <person name="Kogle M.E."/>
            <person name="Wiebenga A."/>
            <person name="Kun R.S."/>
            <person name="Lubbers R.J."/>
            <person name="Makela M.R."/>
            <person name="Barry K."/>
            <person name="Chovatia M."/>
            <person name="Clum A."/>
            <person name="Daum C."/>
            <person name="Haridas S."/>
            <person name="He G."/>
            <person name="LaButti K."/>
            <person name="Lipzen A."/>
            <person name="Mondo S."/>
            <person name="Pangilinan J."/>
            <person name="Riley R."/>
            <person name="Salamov A."/>
            <person name="Simmons B.A."/>
            <person name="Magnuson J.K."/>
            <person name="Henrissat B."/>
            <person name="Mortensen U.H."/>
            <person name="Larsen T.O."/>
            <person name="De vries R.P."/>
            <person name="Grigoriev I.V."/>
            <person name="Machida M."/>
            <person name="Baker S.E."/>
            <person name="Andersen M.R."/>
        </authorList>
    </citation>
    <scope>NUCLEOTIDE SEQUENCE [LARGE SCALE GENOMIC DNA]</scope>
    <source>
        <strain evidence="5 6">CBS 126849</strain>
    </source>
</reference>
<comment type="catalytic activity">
    <reaction evidence="3">
        <text>a monoacylglycerol + H2O = glycerol + a fatty acid + H(+)</text>
        <dbReference type="Rhea" id="RHEA:15245"/>
        <dbReference type="ChEBI" id="CHEBI:15377"/>
        <dbReference type="ChEBI" id="CHEBI:15378"/>
        <dbReference type="ChEBI" id="CHEBI:17408"/>
        <dbReference type="ChEBI" id="CHEBI:17754"/>
        <dbReference type="ChEBI" id="CHEBI:28868"/>
    </reaction>
</comment>
<evidence type="ECO:0000313" key="5">
    <source>
        <dbReference type="EMBL" id="KAB8217946.1"/>
    </source>
</evidence>
<dbReference type="InterPro" id="IPR002921">
    <property type="entry name" value="Fungal_lipase-type"/>
</dbReference>
<comment type="catalytic activity">
    <reaction evidence="2">
        <text>a diacylglycerol + H2O = a monoacylglycerol + a fatty acid + H(+)</text>
        <dbReference type="Rhea" id="RHEA:32731"/>
        <dbReference type="ChEBI" id="CHEBI:15377"/>
        <dbReference type="ChEBI" id="CHEBI:15378"/>
        <dbReference type="ChEBI" id="CHEBI:17408"/>
        <dbReference type="ChEBI" id="CHEBI:18035"/>
        <dbReference type="ChEBI" id="CHEBI:28868"/>
    </reaction>
</comment>
<dbReference type="CDD" id="cd00519">
    <property type="entry name" value="Lipase_3"/>
    <property type="match status" value="1"/>
</dbReference>